<gene>
    <name evidence="2" type="ordered locus">LILAB_15975</name>
</gene>
<accession>F8CJS1</accession>
<protein>
    <submittedName>
        <fullName evidence="2">Uncharacterized protein</fullName>
    </submittedName>
</protein>
<reference evidence="2 3" key="1">
    <citation type="journal article" date="2011" name="J. Bacteriol.">
        <title>Genome sequence of the halotolerant marine bacterium Myxococcus fulvus HW-1.</title>
        <authorList>
            <person name="Li Z.F."/>
            <person name="Li X."/>
            <person name="Liu H."/>
            <person name="Liu X."/>
            <person name="Han K."/>
            <person name="Wu Z.H."/>
            <person name="Hu W."/>
            <person name="Li F.F."/>
            <person name="Li Y.Z."/>
        </authorList>
    </citation>
    <scope>NUCLEOTIDE SEQUENCE [LARGE SCALE GENOMIC DNA]</scope>
    <source>
        <strain evidence="3">ATCC BAA-855 / HW-1</strain>
    </source>
</reference>
<dbReference type="SUPFAM" id="SSF48695">
    <property type="entry name" value="Multiheme cytochromes"/>
    <property type="match status" value="1"/>
</dbReference>
<dbReference type="STRING" id="483219.LILAB_15975"/>
<dbReference type="Proteomes" id="UP000000488">
    <property type="component" value="Chromosome"/>
</dbReference>
<proteinExistence type="predicted"/>
<dbReference type="InterPro" id="IPR036280">
    <property type="entry name" value="Multihaem_cyt_sf"/>
</dbReference>
<sequence>MVILLGATLAAAGCKSTKSAPEPAEPPATRAQAREAGTPLQPVSAFAGIADERQRSAALFVEAGRVITHPRCVNCHPADGVPRQGMDQRPHVPAVAGGPSGHGTPALPCTACHQERNTPLVGATVRSVPGNPKWALAPAEMAWVGVPLGKICEQLKDPARNGGKSLNALHHHMAEDVLVGWGWEPGAGLEPVPGTQRAFGELIRAWIDTGAVCPRS</sequence>
<dbReference type="AlphaFoldDB" id="F8CJS1"/>
<dbReference type="KEGG" id="mfu:LILAB_15975"/>
<evidence type="ECO:0000256" key="1">
    <source>
        <dbReference type="SAM" id="MobiDB-lite"/>
    </source>
</evidence>
<evidence type="ECO:0000313" key="2">
    <source>
        <dbReference type="EMBL" id="AEI65098.1"/>
    </source>
</evidence>
<name>F8CJS1_MYXFH</name>
<feature type="compositionally biased region" description="Low complexity" evidence="1">
    <location>
        <begin position="27"/>
        <end position="36"/>
    </location>
</feature>
<dbReference type="EMBL" id="CP002830">
    <property type="protein sequence ID" value="AEI65098.1"/>
    <property type="molecule type" value="Genomic_DNA"/>
</dbReference>
<feature type="region of interest" description="Disordered" evidence="1">
    <location>
        <begin position="14"/>
        <end position="37"/>
    </location>
</feature>
<organism evidence="2 3">
    <name type="scientific">Myxococcus fulvus (strain ATCC BAA-855 / HW-1)</name>
    <dbReference type="NCBI Taxonomy" id="483219"/>
    <lineage>
        <taxon>Bacteria</taxon>
        <taxon>Pseudomonadati</taxon>
        <taxon>Myxococcota</taxon>
        <taxon>Myxococcia</taxon>
        <taxon>Myxococcales</taxon>
        <taxon>Cystobacterineae</taxon>
        <taxon>Myxococcaceae</taxon>
        <taxon>Myxococcus</taxon>
    </lineage>
</organism>
<dbReference type="eggNOG" id="ENOG50309KP">
    <property type="taxonomic scope" value="Bacteria"/>
</dbReference>
<dbReference type="HOGENOM" id="CLU_097425_0_0_7"/>
<evidence type="ECO:0000313" key="3">
    <source>
        <dbReference type="Proteomes" id="UP000000488"/>
    </source>
</evidence>